<dbReference type="EMBL" id="FLUN01000001">
    <property type="protein sequence ID" value="SBW11115.1"/>
    <property type="molecule type" value="Genomic_DNA"/>
</dbReference>
<dbReference type="InterPro" id="IPR024052">
    <property type="entry name" value="Phosphopentomutase_DeoB_cap_sf"/>
</dbReference>
<protein>
    <submittedName>
        <fullName evidence="6">Putative mutase</fullName>
        <ecNumber evidence="6">5.4.2.7</ecNumber>
    </submittedName>
</protein>
<evidence type="ECO:0000256" key="1">
    <source>
        <dbReference type="ARBA" id="ARBA00010373"/>
    </source>
</evidence>
<dbReference type="Gene3D" id="3.30.70.1250">
    <property type="entry name" value="Phosphopentomutase"/>
    <property type="match status" value="1"/>
</dbReference>
<feature type="domain" description="Metalloenzyme" evidence="5">
    <location>
        <begin position="3"/>
        <end position="391"/>
    </location>
</feature>
<evidence type="ECO:0000256" key="2">
    <source>
        <dbReference type="ARBA" id="ARBA00022723"/>
    </source>
</evidence>
<sequence>MGRFIVIVLDGFGVGYMEDTAVVRPADMGADTWRHIAASTPGLSLPRLEELGLMNIAGFETDTMRLSPTATWSKAALTHQGADTFWGHQEIMGTRPRKPVEEPFAVRLESTKAALEQAGFRVEVHTAPQGGRLLVVNSAVTVADNIECDPGQAVNVTAAIDDIAFEDVLKIGRIVRGQVFVSRVIAFGGRGVHLPRMLAAIEENPAASLIGVNAPASGVYNDDYHCVHMGYGVDAATQVATILPSHGVPVFLVGKVADIVENPQPSHSYSIVPTPEVMAKTLELIVHDPNSFICTNVQETDLCGHRENVAEYVRILKEADAGLIPILDAMSPDDILVVMADHGNDPTIGHPHHTREYVPLMVRGGSLRPGPFPLRATLSDVGATVADYFGAPAPENGTSFLPDLLR</sequence>
<dbReference type="InterPro" id="IPR010045">
    <property type="entry name" value="DeoB"/>
</dbReference>
<dbReference type="GO" id="GO:0000287">
    <property type="term" value="F:magnesium ion binding"/>
    <property type="evidence" value="ECO:0007669"/>
    <property type="project" value="InterPro"/>
</dbReference>
<dbReference type="AlphaFoldDB" id="A0A212KHT0"/>
<proteinExistence type="inferred from homology"/>
<dbReference type="GO" id="GO:0005829">
    <property type="term" value="C:cytosol"/>
    <property type="evidence" value="ECO:0007669"/>
    <property type="project" value="TreeGrafter"/>
</dbReference>
<keyword evidence="4 6" id="KW-0413">Isomerase</keyword>
<dbReference type="EC" id="5.4.2.7" evidence="6"/>
<dbReference type="PANTHER" id="PTHR21110:SF0">
    <property type="entry name" value="PHOSPHOPENTOMUTASE"/>
    <property type="match status" value="1"/>
</dbReference>
<organism evidence="6">
    <name type="scientific">uncultured Eubacteriales bacterium</name>
    <dbReference type="NCBI Taxonomy" id="172733"/>
    <lineage>
        <taxon>Bacteria</taxon>
        <taxon>Bacillati</taxon>
        <taxon>Bacillota</taxon>
        <taxon>Clostridia</taxon>
        <taxon>Eubacteriales</taxon>
        <taxon>environmental samples</taxon>
    </lineage>
</organism>
<evidence type="ECO:0000259" key="5">
    <source>
        <dbReference type="Pfam" id="PF01676"/>
    </source>
</evidence>
<dbReference type="GO" id="GO:0008973">
    <property type="term" value="F:phosphopentomutase activity"/>
    <property type="evidence" value="ECO:0007669"/>
    <property type="project" value="UniProtKB-EC"/>
</dbReference>
<dbReference type="NCBIfam" id="NF009049">
    <property type="entry name" value="PRK12383.1"/>
    <property type="match status" value="1"/>
</dbReference>
<evidence type="ECO:0000256" key="3">
    <source>
        <dbReference type="ARBA" id="ARBA00023211"/>
    </source>
</evidence>
<dbReference type="PIRSF" id="PIRSF001491">
    <property type="entry name" value="Ppentomutase"/>
    <property type="match status" value="1"/>
</dbReference>
<evidence type="ECO:0000256" key="4">
    <source>
        <dbReference type="ARBA" id="ARBA00023235"/>
    </source>
</evidence>
<comment type="similarity">
    <text evidence="1">Belongs to the phosphopentomutase family.</text>
</comment>
<dbReference type="CDD" id="cd16009">
    <property type="entry name" value="PPM"/>
    <property type="match status" value="1"/>
</dbReference>
<dbReference type="PANTHER" id="PTHR21110">
    <property type="entry name" value="PHOSPHOPENTOMUTASE"/>
    <property type="match status" value="1"/>
</dbReference>
<keyword evidence="2" id="KW-0479">Metal-binding</keyword>
<reference evidence="6" key="1">
    <citation type="submission" date="2016-04" db="EMBL/GenBank/DDBJ databases">
        <authorList>
            <person name="Evans L.H."/>
            <person name="Alamgir A."/>
            <person name="Owens N."/>
            <person name="Weber N.D."/>
            <person name="Virtaneva K."/>
            <person name="Barbian K."/>
            <person name="Babar A."/>
            <person name="Rosenke K."/>
        </authorList>
    </citation>
    <scope>NUCLEOTIDE SEQUENCE</scope>
    <source>
        <strain evidence="6">86</strain>
    </source>
</reference>
<keyword evidence="3" id="KW-0464">Manganese</keyword>
<name>A0A212KHT0_9FIRM</name>
<dbReference type="Pfam" id="PF01676">
    <property type="entry name" value="Metalloenzyme"/>
    <property type="match status" value="1"/>
</dbReference>
<dbReference type="SUPFAM" id="SSF53649">
    <property type="entry name" value="Alkaline phosphatase-like"/>
    <property type="match status" value="1"/>
</dbReference>
<dbReference type="InterPro" id="IPR017850">
    <property type="entry name" value="Alkaline_phosphatase_core_sf"/>
</dbReference>
<dbReference type="Gene3D" id="3.40.720.10">
    <property type="entry name" value="Alkaline Phosphatase, subunit A"/>
    <property type="match status" value="1"/>
</dbReference>
<accession>A0A212KHT0</accession>
<evidence type="ECO:0000313" key="6">
    <source>
        <dbReference type="EMBL" id="SBW11115.1"/>
    </source>
</evidence>
<gene>
    <name evidence="6" type="primary">yhfW</name>
    <name evidence="6" type="ORF">KL86CLO1_13160</name>
</gene>
<dbReference type="GO" id="GO:0043094">
    <property type="term" value="P:metabolic compound salvage"/>
    <property type="evidence" value="ECO:0007669"/>
    <property type="project" value="InterPro"/>
</dbReference>
<dbReference type="GO" id="GO:0009117">
    <property type="term" value="P:nucleotide metabolic process"/>
    <property type="evidence" value="ECO:0007669"/>
    <property type="project" value="InterPro"/>
</dbReference>
<dbReference type="InterPro" id="IPR006124">
    <property type="entry name" value="Metalloenzyme"/>
</dbReference>